<keyword evidence="3" id="KW-0479">Metal-binding</keyword>
<dbReference type="EC" id="2.7.7.19" evidence="2"/>
<evidence type="ECO:0000313" key="9">
    <source>
        <dbReference type="Proteomes" id="UP000305948"/>
    </source>
</evidence>
<organism evidence="8 9">
    <name type="scientific">Heliocybe sulcata</name>
    <dbReference type="NCBI Taxonomy" id="5364"/>
    <lineage>
        <taxon>Eukaryota</taxon>
        <taxon>Fungi</taxon>
        <taxon>Dikarya</taxon>
        <taxon>Basidiomycota</taxon>
        <taxon>Agaricomycotina</taxon>
        <taxon>Agaricomycetes</taxon>
        <taxon>Gloeophyllales</taxon>
        <taxon>Gloeophyllaceae</taxon>
        <taxon>Heliocybe</taxon>
    </lineage>
</organism>
<feature type="compositionally biased region" description="Basic and acidic residues" evidence="5">
    <location>
        <begin position="18"/>
        <end position="53"/>
    </location>
</feature>
<dbReference type="STRING" id="5364.A0A5C3MNV8"/>
<name>A0A5C3MNV8_9AGAM</name>
<feature type="region of interest" description="Disordered" evidence="5">
    <location>
        <begin position="439"/>
        <end position="537"/>
    </location>
</feature>
<keyword evidence="4" id="KW-0460">Magnesium</keyword>
<proteinExistence type="inferred from homology"/>
<dbReference type="OrthoDB" id="273917at2759"/>
<dbReference type="SUPFAM" id="SSF81631">
    <property type="entry name" value="PAP/OAS1 substrate-binding domain"/>
    <property type="match status" value="1"/>
</dbReference>
<evidence type="ECO:0000259" key="6">
    <source>
        <dbReference type="Pfam" id="PF03828"/>
    </source>
</evidence>
<dbReference type="GO" id="GO:0031499">
    <property type="term" value="C:TRAMP complex"/>
    <property type="evidence" value="ECO:0007669"/>
    <property type="project" value="TreeGrafter"/>
</dbReference>
<dbReference type="CDD" id="cd05402">
    <property type="entry name" value="NT_PAP_TUTase"/>
    <property type="match status" value="1"/>
</dbReference>
<evidence type="ECO:0000256" key="4">
    <source>
        <dbReference type="ARBA" id="ARBA00022842"/>
    </source>
</evidence>
<dbReference type="InterPro" id="IPR054708">
    <property type="entry name" value="MTPAP-like_central"/>
</dbReference>
<dbReference type="InterPro" id="IPR043519">
    <property type="entry name" value="NT_sf"/>
</dbReference>
<dbReference type="EMBL" id="ML213528">
    <property type="protein sequence ID" value="TFK46660.1"/>
    <property type="molecule type" value="Genomic_DNA"/>
</dbReference>
<dbReference type="Gene3D" id="3.30.460.10">
    <property type="entry name" value="Beta Polymerase, domain 2"/>
    <property type="match status" value="1"/>
</dbReference>
<dbReference type="GO" id="GO:0010605">
    <property type="term" value="P:negative regulation of macromolecule metabolic process"/>
    <property type="evidence" value="ECO:0007669"/>
    <property type="project" value="UniProtKB-ARBA"/>
</dbReference>
<keyword evidence="9" id="KW-1185">Reference proteome</keyword>
<feature type="domain" description="Poly(A) RNA polymerase mitochondrial-like central palm" evidence="7">
    <location>
        <begin position="98"/>
        <end position="231"/>
    </location>
</feature>
<dbReference type="GO" id="GO:0046872">
    <property type="term" value="F:metal ion binding"/>
    <property type="evidence" value="ECO:0007669"/>
    <property type="project" value="UniProtKB-KW"/>
</dbReference>
<sequence length="537" mass="60716">DFVPFDFDLDDDGLADGGRSKEKKREREEHVREWDMGKRKAADSPGKKRKVEEYDQDDGYANKRERTNAACRRAPWVHDVDWDSCNNVAEMYVMLILLHREVEAFNRYIAPTRVEDEVRGMIIEIVRKEITKQFPDAKVHPFGSYETKLYLPLGDIDLVVQSDSIANWDKVSVLNVLASTMKRSGITDRVTIIAKAKVPIIKFITTHGRFSVDISINQANGLPVVKMISQFLRALPALKPLVMIIKTFLHQRSMNEVFTGGLGSYSLVCMVISFLQMHPKIRRGEIDPSKNLGVLVMEFFELYGCYFNYHEVGISLRDGGTYFPKATRGWLDYNRSQLLSIEDPADPSNDISKGSYGINRVKTTLAGAHGIMRAQAYLRAGMISSRKENRTVRLHDNVDPEEMSILSSVLGVTQETVNHRRLVQEVFDKGVLHRMLGISPNAPLKSDLHVSRSPSPPAKRKSPPRSLLSRIHESASVTSAWGEADMEVSAASDGSVGEEEGQESRYDIDKRQPPRKRRRTGTARDAHTTYFTTDEED</sequence>
<evidence type="ECO:0000256" key="5">
    <source>
        <dbReference type="SAM" id="MobiDB-lite"/>
    </source>
</evidence>
<gene>
    <name evidence="8" type="ORF">OE88DRAFT_1605504</name>
</gene>
<dbReference type="InterPro" id="IPR045862">
    <property type="entry name" value="Trf4-like"/>
</dbReference>
<dbReference type="GO" id="GO:0031123">
    <property type="term" value="P:RNA 3'-end processing"/>
    <property type="evidence" value="ECO:0007669"/>
    <property type="project" value="TreeGrafter"/>
</dbReference>
<protein>
    <recommendedName>
        <fullName evidence="2">polynucleotide adenylyltransferase</fullName>
        <ecNumber evidence="2">2.7.7.19</ecNumber>
    </recommendedName>
</protein>
<dbReference type="SUPFAM" id="SSF81301">
    <property type="entry name" value="Nucleotidyltransferase"/>
    <property type="match status" value="1"/>
</dbReference>
<dbReference type="PANTHER" id="PTHR23092">
    <property type="entry name" value="POLY(A) RNA POLYMERASE"/>
    <property type="match status" value="1"/>
</dbReference>
<feature type="domain" description="PAP-associated" evidence="6">
    <location>
        <begin position="291"/>
        <end position="349"/>
    </location>
</feature>
<evidence type="ECO:0000259" key="7">
    <source>
        <dbReference type="Pfam" id="PF22600"/>
    </source>
</evidence>
<accession>A0A5C3MNV8</accession>
<feature type="compositionally biased region" description="Basic and acidic residues" evidence="5">
    <location>
        <begin position="502"/>
        <end position="512"/>
    </location>
</feature>
<evidence type="ECO:0000256" key="3">
    <source>
        <dbReference type="ARBA" id="ARBA00022723"/>
    </source>
</evidence>
<dbReference type="GO" id="GO:0043634">
    <property type="term" value="P:polyadenylation-dependent ncRNA catabolic process"/>
    <property type="evidence" value="ECO:0007669"/>
    <property type="project" value="TreeGrafter"/>
</dbReference>
<dbReference type="GO" id="GO:0005730">
    <property type="term" value="C:nucleolus"/>
    <property type="evidence" value="ECO:0007669"/>
    <property type="project" value="TreeGrafter"/>
</dbReference>
<dbReference type="GO" id="GO:0003729">
    <property type="term" value="F:mRNA binding"/>
    <property type="evidence" value="ECO:0007669"/>
    <property type="project" value="TreeGrafter"/>
</dbReference>
<reference evidence="8 9" key="1">
    <citation type="journal article" date="2019" name="Nat. Ecol. Evol.">
        <title>Megaphylogeny resolves global patterns of mushroom evolution.</title>
        <authorList>
            <person name="Varga T."/>
            <person name="Krizsan K."/>
            <person name="Foldi C."/>
            <person name="Dima B."/>
            <person name="Sanchez-Garcia M."/>
            <person name="Sanchez-Ramirez S."/>
            <person name="Szollosi G.J."/>
            <person name="Szarkandi J.G."/>
            <person name="Papp V."/>
            <person name="Albert L."/>
            <person name="Andreopoulos W."/>
            <person name="Angelini C."/>
            <person name="Antonin V."/>
            <person name="Barry K.W."/>
            <person name="Bougher N.L."/>
            <person name="Buchanan P."/>
            <person name="Buyck B."/>
            <person name="Bense V."/>
            <person name="Catcheside P."/>
            <person name="Chovatia M."/>
            <person name="Cooper J."/>
            <person name="Damon W."/>
            <person name="Desjardin D."/>
            <person name="Finy P."/>
            <person name="Geml J."/>
            <person name="Haridas S."/>
            <person name="Hughes K."/>
            <person name="Justo A."/>
            <person name="Karasinski D."/>
            <person name="Kautmanova I."/>
            <person name="Kiss B."/>
            <person name="Kocsube S."/>
            <person name="Kotiranta H."/>
            <person name="LaButti K.M."/>
            <person name="Lechner B.E."/>
            <person name="Liimatainen K."/>
            <person name="Lipzen A."/>
            <person name="Lukacs Z."/>
            <person name="Mihaltcheva S."/>
            <person name="Morgado L.N."/>
            <person name="Niskanen T."/>
            <person name="Noordeloos M.E."/>
            <person name="Ohm R.A."/>
            <person name="Ortiz-Santana B."/>
            <person name="Ovrebo C."/>
            <person name="Racz N."/>
            <person name="Riley R."/>
            <person name="Savchenko A."/>
            <person name="Shiryaev A."/>
            <person name="Soop K."/>
            <person name="Spirin V."/>
            <person name="Szebenyi C."/>
            <person name="Tomsovsky M."/>
            <person name="Tulloss R.E."/>
            <person name="Uehling J."/>
            <person name="Grigoriev I.V."/>
            <person name="Vagvolgyi C."/>
            <person name="Papp T."/>
            <person name="Martin F.M."/>
            <person name="Miettinen O."/>
            <person name="Hibbett D.S."/>
            <person name="Nagy L.G."/>
        </authorList>
    </citation>
    <scope>NUCLEOTIDE SEQUENCE [LARGE SCALE GENOMIC DNA]</scope>
    <source>
        <strain evidence="8 9">OMC1185</strain>
    </source>
</reference>
<dbReference type="GO" id="GO:1990817">
    <property type="term" value="F:poly(A) RNA polymerase activity"/>
    <property type="evidence" value="ECO:0007669"/>
    <property type="project" value="UniProtKB-EC"/>
</dbReference>
<dbReference type="InterPro" id="IPR002058">
    <property type="entry name" value="PAP_assoc"/>
</dbReference>
<dbReference type="Proteomes" id="UP000305948">
    <property type="component" value="Unassembled WGS sequence"/>
</dbReference>
<feature type="non-terminal residue" evidence="8">
    <location>
        <position position="1"/>
    </location>
</feature>
<evidence type="ECO:0000256" key="1">
    <source>
        <dbReference type="ARBA" id="ARBA00008593"/>
    </source>
</evidence>
<feature type="region of interest" description="Disordered" evidence="5">
    <location>
        <begin position="1"/>
        <end position="56"/>
    </location>
</feature>
<evidence type="ECO:0000256" key="2">
    <source>
        <dbReference type="ARBA" id="ARBA00012388"/>
    </source>
</evidence>
<dbReference type="AlphaFoldDB" id="A0A5C3MNV8"/>
<dbReference type="Gene3D" id="1.10.1410.10">
    <property type="match status" value="1"/>
</dbReference>
<dbReference type="PANTHER" id="PTHR23092:SF15">
    <property type="entry name" value="INACTIVE NON-CANONICAL POLY(A) RNA POLYMERASE PROTEIN TRF4-2-RELATED"/>
    <property type="match status" value="1"/>
</dbReference>
<evidence type="ECO:0000313" key="8">
    <source>
        <dbReference type="EMBL" id="TFK46660.1"/>
    </source>
</evidence>
<dbReference type="Pfam" id="PF03828">
    <property type="entry name" value="PAP_assoc"/>
    <property type="match status" value="1"/>
</dbReference>
<keyword evidence="8" id="KW-0808">Transferase</keyword>
<dbReference type="Pfam" id="PF22600">
    <property type="entry name" value="MTPAP-like_central"/>
    <property type="match status" value="1"/>
</dbReference>
<comment type="similarity">
    <text evidence="1">Belongs to the DNA polymerase type-B-like family.</text>
</comment>
<feature type="non-terminal residue" evidence="8">
    <location>
        <position position="537"/>
    </location>
</feature>
<dbReference type="FunFam" id="1.10.1410.10:FF:000003">
    <property type="entry name" value="non-canonical poly(A) RNA polymerase PAPD7"/>
    <property type="match status" value="1"/>
</dbReference>